<dbReference type="EMBL" id="CP000383">
    <property type="protein sequence ID" value="ABG57677.1"/>
    <property type="molecule type" value="Genomic_DNA"/>
</dbReference>
<reference evidence="4 5" key="1">
    <citation type="journal article" date="2007" name="Appl. Environ. Microbiol.">
        <title>Genome sequence of the cellulolytic gliding bacterium Cytophaga hutchinsonii.</title>
        <authorList>
            <person name="Xie G."/>
            <person name="Bruce D.C."/>
            <person name="Challacombe J.F."/>
            <person name="Chertkov O."/>
            <person name="Detter J.C."/>
            <person name="Gilna P."/>
            <person name="Han C.S."/>
            <person name="Lucas S."/>
            <person name="Misra M."/>
            <person name="Myers G.L."/>
            <person name="Richardson P."/>
            <person name="Tapia R."/>
            <person name="Thayer N."/>
            <person name="Thompson L.S."/>
            <person name="Brettin T.S."/>
            <person name="Henrissat B."/>
            <person name="Wilson D.B."/>
            <person name="McBride M.J."/>
        </authorList>
    </citation>
    <scope>NUCLEOTIDE SEQUENCE [LARGE SCALE GENOMIC DNA]</scope>
    <source>
        <strain evidence="5">ATCC 33406 / DSM 1761 / CIP 103989 / NBRC 15051 / NCIMB 9469 / D465</strain>
    </source>
</reference>
<gene>
    <name evidence="4" type="primary">yadG</name>
    <name evidence="4" type="ordered locus">CHU_0387</name>
</gene>
<name>A0A6N4SN43_CYTH3</name>
<sequence length="249" mass="27669">MAEITNPAITISNLSFHYTENSGVYFNDFNLTVFEGERFGLFGPNGAGKSTLISLMTGLLKPVSGVVTLFNEDIHAKCTRKLFGFVPQDFSLYDELSPIENLQFFGAWAGLSKKEITNRTTELLDILGLTDVKHKAVKTFSGGMKRRVNLAIGVIHQPRILFLDEPTVGVDIQTRHAIIEYLKQLNKAGMTLVYTSHQLAEAESLCNRIALIDNGQLIACNDIPDLLASHHEEDLESLFLHLTGKAFRD</sequence>
<dbReference type="InterPro" id="IPR003593">
    <property type="entry name" value="AAA+_ATPase"/>
</dbReference>
<protein>
    <submittedName>
        <fullName evidence="4">ABC transporter, ATP-binding protein GldA-related gliding motility protein</fullName>
    </submittedName>
</protein>
<dbReference type="GO" id="GO:0016887">
    <property type="term" value="F:ATP hydrolysis activity"/>
    <property type="evidence" value="ECO:0007669"/>
    <property type="project" value="InterPro"/>
</dbReference>
<dbReference type="AlphaFoldDB" id="A0A6N4SN43"/>
<dbReference type="OrthoDB" id="9808363at2"/>
<evidence type="ECO:0000256" key="2">
    <source>
        <dbReference type="ARBA" id="ARBA00022840"/>
    </source>
</evidence>
<evidence type="ECO:0000259" key="3">
    <source>
        <dbReference type="PROSITE" id="PS50893"/>
    </source>
</evidence>
<dbReference type="PROSITE" id="PS50893">
    <property type="entry name" value="ABC_TRANSPORTER_2"/>
    <property type="match status" value="1"/>
</dbReference>
<dbReference type="InterPro" id="IPR003439">
    <property type="entry name" value="ABC_transporter-like_ATP-bd"/>
</dbReference>
<dbReference type="RefSeq" id="WP_011583793.1">
    <property type="nucleotide sequence ID" value="NC_008255.1"/>
</dbReference>
<dbReference type="PROSITE" id="PS00211">
    <property type="entry name" value="ABC_TRANSPORTER_1"/>
    <property type="match status" value="1"/>
</dbReference>
<dbReference type="PANTHER" id="PTHR43582">
    <property type="entry name" value="LINEARMYCIN RESISTANCE ATP-BINDING PROTEIN LNRL"/>
    <property type="match status" value="1"/>
</dbReference>
<dbReference type="PANTHER" id="PTHR43582:SF2">
    <property type="entry name" value="LINEARMYCIN RESISTANCE ATP-BINDING PROTEIN LNRL"/>
    <property type="match status" value="1"/>
</dbReference>
<organism evidence="4 5">
    <name type="scientific">Cytophaga hutchinsonii (strain ATCC 33406 / DSM 1761 / CIP 103989 / NBRC 15051 / NCIMB 9469 / D465)</name>
    <dbReference type="NCBI Taxonomy" id="269798"/>
    <lineage>
        <taxon>Bacteria</taxon>
        <taxon>Pseudomonadati</taxon>
        <taxon>Bacteroidota</taxon>
        <taxon>Cytophagia</taxon>
        <taxon>Cytophagales</taxon>
        <taxon>Cytophagaceae</taxon>
        <taxon>Cytophaga</taxon>
    </lineage>
</organism>
<evidence type="ECO:0000313" key="4">
    <source>
        <dbReference type="EMBL" id="ABG57677.1"/>
    </source>
</evidence>
<keyword evidence="2 4" id="KW-0067">ATP-binding</keyword>
<dbReference type="KEGG" id="chu:CHU_0387"/>
<proteinExistence type="predicted"/>
<evidence type="ECO:0000256" key="1">
    <source>
        <dbReference type="ARBA" id="ARBA00022741"/>
    </source>
</evidence>
<dbReference type="InterPro" id="IPR017871">
    <property type="entry name" value="ABC_transporter-like_CS"/>
</dbReference>
<dbReference type="Proteomes" id="UP000001822">
    <property type="component" value="Chromosome"/>
</dbReference>
<feature type="domain" description="ABC transporter" evidence="3">
    <location>
        <begin position="9"/>
        <end position="239"/>
    </location>
</feature>
<dbReference type="InterPro" id="IPR027417">
    <property type="entry name" value="P-loop_NTPase"/>
</dbReference>
<dbReference type="Gene3D" id="3.40.50.300">
    <property type="entry name" value="P-loop containing nucleotide triphosphate hydrolases"/>
    <property type="match status" value="1"/>
</dbReference>
<accession>A0A6N4SN43</accession>
<dbReference type="Pfam" id="PF00005">
    <property type="entry name" value="ABC_tran"/>
    <property type="match status" value="1"/>
</dbReference>
<dbReference type="SMART" id="SM00382">
    <property type="entry name" value="AAA"/>
    <property type="match status" value="1"/>
</dbReference>
<keyword evidence="1" id="KW-0547">Nucleotide-binding</keyword>
<keyword evidence="5" id="KW-1185">Reference proteome</keyword>
<dbReference type="SUPFAM" id="SSF52540">
    <property type="entry name" value="P-loop containing nucleoside triphosphate hydrolases"/>
    <property type="match status" value="1"/>
</dbReference>
<evidence type="ECO:0000313" key="5">
    <source>
        <dbReference type="Proteomes" id="UP000001822"/>
    </source>
</evidence>
<dbReference type="GO" id="GO:0005524">
    <property type="term" value="F:ATP binding"/>
    <property type="evidence" value="ECO:0007669"/>
    <property type="project" value="UniProtKB-KW"/>
</dbReference>